<reference evidence="1" key="1">
    <citation type="submission" date="2018-11" db="EMBL/GenBank/DDBJ databases">
        <authorList>
            <consortium name="Genoscope - CEA"/>
            <person name="William W."/>
        </authorList>
    </citation>
    <scope>NUCLEOTIDE SEQUENCE</scope>
</reference>
<dbReference type="AlphaFoldDB" id="A0A3P6FWM3"/>
<dbReference type="EMBL" id="LR031878">
    <property type="protein sequence ID" value="VDD51451.1"/>
    <property type="molecule type" value="Genomic_DNA"/>
</dbReference>
<accession>A0A3P6FWM3</accession>
<sequence length="79" mass="9408">MTTHFSTLLTKTQHQTFKPFKTQISQSNQKKARKCLCFFFLLFFYSHSSLHLHNPQSETSSKLVVYQVVYFQTTWRVTV</sequence>
<gene>
    <name evidence="1" type="ORF">BOLC1T03840H</name>
</gene>
<name>A0A3P6FWM3_BRAOL</name>
<organism evidence="1">
    <name type="scientific">Brassica oleracea</name>
    <name type="common">Wild cabbage</name>
    <dbReference type="NCBI Taxonomy" id="3712"/>
    <lineage>
        <taxon>Eukaryota</taxon>
        <taxon>Viridiplantae</taxon>
        <taxon>Streptophyta</taxon>
        <taxon>Embryophyta</taxon>
        <taxon>Tracheophyta</taxon>
        <taxon>Spermatophyta</taxon>
        <taxon>Magnoliopsida</taxon>
        <taxon>eudicotyledons</taxon>
        <taxon>Gunneridae</taxon>
        <taxon>Pentapetalae</taxon>
        <taxon>rosids</taxon>
        <taxon>malvids</taxon>
        <taxon>Brassicales</taxon>
        <taxon>Brassicaceae</taxon>
        <taxon>Brassiceae</taxon>
        <taxon>Brassica</taxon>
    </lineage>
</organism>
<evidence type="ECO:0000313" key="1">
    <source>
        <dbReference type="EMBL" id="VDD51451.1"/>
    </source>
</evidence>
<proteinExistence type="predicted"/>
<protein>
    <submittedName>
        <fullName evidence="1">Uncharacterized protein</fullName>
    </submittedName>
</protein>